<reference evidence="1 2" key="1">
    <citation type="submission" date="2016-10" db="EMBL/GenBank/DDBJ databases">
        <authorList>
            <person name="de Groot N.N."/>
        </authorList>
    </citation>
    <scope>NUCLEOTIDE SEQUENCE [LARGE SCALE GENOMIC DNA]</scope>
    <source>
        <strain evidence="1 2">DSM 25186</strain>
    </source>
</reference>
<proteinExistence type="predicted"/>
<evidence type="ECO:0000313" key="2">
    <source>
        <dbReference type="Proteomes" id="UP000198510"/>
    </source>
</evidence>
<dbReference type="OrthoDB" id="853580at2"/>
<protein>
    <submittedName>
        <fullName evidence="1">Uncharacterized protein</fullName>
    </submittedName>
</protein>
<sequence length="98" mass="11168">MKTREYNPSPLEVTFINIIHDLQDEIQERLQGVTVVEATKKDHLDNPQLVFTLMDQDGDEHELVMEFIQRPDVSLGSLNGSPAQQGVPMNLSFNLHPR</sequence>
<dbReference type="Proteomes" id="UP000198510">
    <property type="component" value="Unassembled WGS sequence"/>
</dbReference>
<dbReference type="AlphaFoldDB" id="A0A1G9RKG6"/>
<gene>
    <name evidence="1" type="ORF">SAMN05421823_111179</name>
</gene>
<dbReference type="EMBL" id="FNFO01000011">
    <property type="protein sequence ID" value="SDM23407.1"/>
    <property type="molecule type" value="Genomic_DNA"/>
</dbReference>
<accession>A0A1G9RKG6</accession>
<dbReference type="RefSeq" id="WP_143017432.1">
    <property type="nucleotide sequence ID" value="NZ_FNFO01000011.1"/>
</dbReference>
<name>A0A1G9RKG6_9BACT</name>
<keyword evidence="2" id="KW-1185">Reference proteome</keyword>
<organism evidence="1 2">
    <name type="scientific">Catalinimonas alkaloidigena</name>
    <dbReference type="NCBI Taxonomy" id="1075417"/>
    <lineage>
        <taxon>Bacteria</taxon>
        <taxon>Pseudomonadati</taxon>
        <taxon>Bacteroidota</taxon>
        <taxon>Cytophagia</taxon>
        <taxon>Cytophagales</taxon>
        <taxon>Catalimonadaceae</taxon>
        <taxon>Catalinimonas</taxon>
    </lineage>
</organism>
<evidence type="ECO:0000313" key="1">
    <source>
        <dbReference type="EMBL" id="SDM23407.1"/>
    </source>
</evidence>